<dbReference type="Pfam" id="PF03776">
    <property type="entry name" value="MinE"/>
    <property type="match status" value="1"/>
</dbReference>
<dbReference type="NCBIfam" id="TIGR01215">
    <property type="entry name" value="minE"/>
    <property type="match status" value="1"/>
</dbReference>
<dbReference type="OrthoDB" id="9802655at2"/>
<evidence type="ECO:0000256" key="4">
    <source>
        <dbReference type="HAMAP-Rule" id="MF_00262"/>
    </source>
</evidence>
<keyword evidence="4" id="KW-0131">Cell cycle</keyword>
<dbReference type="SUPFAM" id="SSF55229">
    <property type="entry name" value="Cell division protein MinE topological specificity domain"/>
    <property type="match status" value="1"/>
</dbReference>
<gene>
    <name evidence="4" type="primary">minE</name>
    <name evidence="5" type="ordered locus">Mnod_5495</name>
</gene>
<comment type="function">
    <text evidence="3 4">Prevents the cell division inhibition by proteins MinC and MinD at internal division sites while permitting inhibition at polar sites. This ensures cell division at the proper site by restricting the formation of a division septum at the midpoint of the long axis of the cell.</text>
</comment>
<keyword evidence="4 5" id="KW-0132">Cell division</keyword>
<sequence length="89" mass="9725">MKRLGFRNRRGSAPAARDRLKTLLAQERALFGRRDLIALLREDIMAAVAKHMAVDGEKVRVNLDRRGGVSTLGIDIDLPAYKSPGLAGA</sequence>
<accession>B8IP21</accession>
<dbReference type="GO" id="GO:0032955">
    <property type="term" value="P:regulation of division septum assembly"/>
    <property type="evidence" value="ECO:0007669"/>
    <property type="project" value="InterPro"/>
</dbReference>
<dbReference type="EMBL" id="CP001349">
    <property type="protein sequence ID" value="ACL60339.1"/>
    <property type="molecule type" value="Genomic_DNA"/>
</dbReference>
<evidence type="ECO:0000256" key="1">
    <source>
        <dbReference type="ARBA" id="ARBA00008168"/>
    </source>
</evidence>
<dbReference type="NCBIfam" id="NF001422">
    <property type="entry name" value="PRK00296.1"/>
    <property type="match status" value="1"/>
</dbReference>
<dbReference type="InterPro" id="IPR036707">
    <property type="entry name" value="MinE_sf"/>
</dbReference>
<name>B8IP21_METNO</name>
<evidence type="ECO:0000313" key="5">
    <source>
        <dbReference type="EMBL" id="ACL60339.1"/>
    </source>
</evidence>
<dbReference type="HOGENOM" id="CLU_137929_2_0_5"/>
<dbReference type="eggNOG" id="COG0851">
    <property type="taxonomic scope" value="Bacteria"/>
</dbReference>
<dbReference type="InterPro" id="IPR005527">
    <property type="entry name" value="MinE"/>
</dbReference>
<dbReference type="RefSeq" id="WP_015931945.1">
    <property type="nucleotide sequence ID" value="NC_011894.1"/>
</dbReference>
<dbReference type="Gene3D" id="3.30.1070.10">
    <property type="entry name" value="Cell division topological specificity factor MinE"/>
    <property type="match status" value="1"/>
</dbReference>
<evidence type="ECO:0000256" key="2">
    <source>
        <dbReference type="ARBA" id="ARBA00020112"/>
    </source>
</evidence>
<protein>
    <recommendedName>
        <fullName evidence="2 4">Cell division topological specificity factor</fullName>
    </recommendedName>
</protein>
<dbReference type="KEGG" id="mno:Mnod_5495"/>
<dbReference type="STRING" id="460265.Mnod_5495"/>
<organism evidence="5 6">
    <name type="scientific">Methylobacterium nodulans (strain LMG 21967 / CNCM I-2342 / ORS 2060)</name>
    <dbReference type="NCBI Taxonomy" id="460265"/>
    <lineage>
        <taxon>Bacteria</taxon>
        <taxon>Pseudomonadati</taxon>
        <taxon>Pseudomonadota</taxon>
        <taxon>Alphaproteobacteria</taxon>
        <taxon>Hyphomicrobiales</taxon>
        <taxon>Methylobacteriaceae</taxon>
        <taxon>Methylobacterium</taxon>
    </lineage>
</organism>
<reference evidence="5 6" key="1">
    <citation type="submission" date="2009-01" db="EMBL/GenBank/DDBJ databases">
        <title>Complete sequence of chromosome of Methylobacterium nodulans ORS 2060.</title>
        <authorList>
            <consortium name="US DOE Joint Genome Institute"/>
            <person name="Lucas S."/>
            <person name="Copeland A."/>
            <person name="Lapidus A."/>
            <person name="Glavina del Rio T."/>
            <person name="Dalin E."/>
            <person name="Tice H."/>
            <person name="Bruce D."/>
            <person name="Goodwin L."/>
            <person name="Pitluck S."/>
            <person name="Sims D."/>
            <person name="Brettin T."/>
            <person name="Detter J.C."/>
            <person name="Han C."/>
            <person name="Larimer F."/>
            <person name="Land M."/>
            <person name="Hauser L."/>
            <person name="Kyrpides N."/>
            <person name="Ivanova N."/>
            <person name="Marx C.J."/>
            <person name="Richardson P."/>
        </authorList>
    </citation>
    <scope>NUCLEOTIDE SEQUENCE [LARGE SCALE GENOMIC DNA]</scope>
    <source>
        <strain evidence="6">LMG 21967 / CNCM I-2342 / ORS 2060</strain>
    </source>
</reference>
<comment type="similarity">
    <text evidence="1 4">Belongs to the MinE family.</text>
</comment>
<dbReference type="Proteomes" id="UP000008207">
    <property type="component" value="Chromosome"/>
</dbReference>
<proteinExistence type="inferred from homology"/>
<dbReference type="AlphaFoldDB" id="B8IP21"/>
<dbReference type="GO" id="GO:0051301">
    <property type="term" value="P:cell division"/>
    <property type="evidence" value="ECO:0007669"/>
    <property type="project" value="UniProtKB-KW"/>
</dbReference>
<evidence type="ECO:0000256" key="3">
    <source>
        <dbReference type="ARBA" id="ARBA00025265"/>
    </source>
</evidence>
<evidence type="ECO:0000313" key="6">
    <source>
        <dbReference type="Proteomes" id="UP000008207"/>
    </source>
</evidence>
<keyword evidence="6" id="KW-1185">Reference proteome</keyword>
<dbReference type="HAMAP" id="MF_00262">
    <property type="entry name" value="MinE"/>
    <property type="match status" value="1"/>
</dbReference>